<keyword evidence="6 10" id="KW-1133">Transmembrane helix</keyword>
<evidence type="ECO:0000256" key="5">
    <source>
        <dbReference type="ARBA" id="ARBA00022927"/>
    </source>
</evidence>
<dbReference type="SUPFAM" id="SSF58038">
    <property type="entry name" value="SNARE fusion complex"/>
    <property type="match status" value="1"/>
</dbReference>
<evidence type="ECO:0000256" key="10">
    <source>
        <dbReference type="SAM" id="Phobius"/>
    </source>
</evidence>
<name>A0ABN8P4F2_9CNID</name>
<evidence type="ECO:0000256" key="8">
    <source>
        <dbReference type="ARBA" id="ARBA00023136"/>
    </source>
</evidence>
<comment type="caution">
    <text evidence="12">The sequence shown here is derived from an EMBL/GenBank/DDBJ whole genome shotgun (WGS) entry which is preliminary data.</text>
</comment>
<keyword evidence="7 9" id="KW-0175">Coiled coil</keyword>
<accession>A0ABN8P4F2</accession>
<dbReference type="InterPro" id="IPR010989">
    <property type="entry name" value="SNARE"/>
</dbReference>
<dbReference type="SMART" id="SM00397">
    <property type="entry name" value="t_SNARE"/>
    <property type="match status" value="1"/>
</dbReference>
<evidence type="ECO:0000259" key="11">
    <source>
        <dbReference type="SMART" id="SM00397"/>
    </source>
</evidence>
<keyword evidence="4 10" id="KW-0812">Transmembrane</keyword>
<dbReference type="PANTHER" id="PTHR21230">
    <property type="entry name" value="VESICLE TRANSPORT V-SNARE PROTEIN VTI1-RELATED"/>
    <property type="match status" value="1"/>
</dbReference>
<dbReference type="SUPFAM" id="SSF47661">
    <property type="entry name" value="t-snare proteins"/>
    <property type="match status" value="1"/>
</dbReference>
<dbReference type="CDD" id="cd15891">
    <property type="entry name" value="SNARE_Vti1a"/>
    <property type="match status" value="1"/>
</dbReference>
<keyword evidence="3" id="KW-0813">Transport</keyword>
<comment type="subcellular location">
    <subcellularLocation>
        <location evidence="1">Membrane</location>
        <topology evidence="1">Single-pass type IV membrane protein</topology>
    </subcellularLocation>
</comment>
<protein>
    <recommendedName>
        <fullName evidence="11">t-SNARE coiled-coil homology domain-containing protein</fullName>
    </recommendedName>
</protein>
<feature type="coiled-coil region" evidence="9">
    <location>
        <begin position="38"/>
        <end position="94"/>
    </location>
</feature>
<dbReference type="Proteomes" id="UP001159405">
    <property type="component" value="Unassembled WGS sequence"/>
</dbReference>
<dbReference type="InterPro" id="IPR007705">
    <property type="entry name" value="Vesicle_trsprt_v-SNARE_N"/>
</dbReference>
<comment type="similarity">
    <text evidence="2">Belongs to the VTI1 family.</text>
</comment>
<feature type="domain" description="T-SNARE coiled-coil homology" evidence="11">
    <location>
        <begin position="120"/>
        <end position="187"/>
    </location>
</feature>
<feature type="transmembrane region" description="Helical" evidence="10">
    <location>
        <begin position="196"/>
        <end position="216"/>
    </location>
</feature>
<dbReference type="InterPro" id="IPR038407">
    <property type="entry name" value="v-SNARE_N_sf"/>
</dbReference>
<dbReference type="PANTHER" id="PTHR21230:SF26">
    <property type="entry name" value="VESICLE TRANSPORT THROUGH INTERACTION WITH T-SNARES HOMOLOG 1A"/>
    <property type="match status" value="1"/>
</dbReference>
<reference evidence="12 13" key="1">
    <citation type="submission" date="2022-05" db="EMBL/GenBank/DDBJ databases">
        <authorList>
            <consortium name="Genoscope - CEA"/>
            <person name="William W."/>
        </authorList>
    </citation>
    <scope>NUCLEOTIDE SEQUENCE [LARGE SCALE GENOMIC DNA]</scope>
</reference>
<proteinExistence type="inferred from homology"/>
<dbReference type="Pfam" id="PF05008">
    <property type="entry name" value="V-SNARE"/>
    <property type="match status" value="1"/>
</dbReference>
<keyword evidence="13" id="KW-1185">Reference proteome</keyword>
<dbReference type="InterPro" id="IPR000727">
    <property type="entry name" value="T_SNARE_dom"/>
</dbReference>
<evidence type="ECO:0000256" key="4">
    <source>
        <dbReference type="ARBA" id="ARBA00022692"/>
    </source>
</evidence>
<gene>
    <name evidence="12" type="ORF">PLOB_00036752</name>
</gene>
<evidence type="ECO:0000313" key="13">
    <source>
        <dbReference type="Proteomes" id="UP001159405"/>
    </source>
</evidence>
<evidence type="ECO:0000256" key="6">
    <source>
        <dbReference type="ARBA" id="ARBA00022989"/>
    </source>
</evidence>
<evidence type="ECO:0000256" key="9">
    <source>
        <dbReference type="SAM" id="Coils"/>
    </source>
</evidence>
<evidence type="ECO:0000256" key="1">
    <source>
        <dbReference type="ARBA" id="ARBA00004211"/>
    </source>
</evidence>
<keyword evidence="5" id="KW-0653">Protein transport</keyword>
<dbReference type="Gene3D" id="1.20.5.110">
    <property type="match status" value="1"/>
</dbReference>
<keyword evidence="8 10" id="KW-0472">Membrane</keyword>
<sequence>MTELFTHYEQQFGNISAEITAKICKIPNLHGSSKKGAVSDVERCFDEARELIEQMELEVREVTGEEKARLNNRLKAYKNEMQRFEQDLKKARVAFSDQEGRNELLGGEDSQYSSEDQRARLLDNTERLERSGRQLEEGYKMCVETEQIGVDIMNNLHRDREVMERARERTRGTDKNLTKSSRILTGMMRRIIQNRIIMAIICLAILGVIGLVIYYATK</sequence>
<dbReference type="Pfam" id="PF12352">
    <property type="entry name" value="V-SNARE_C"/>
    <property type="match status" value="1"/>
</dbReference>
<dbReference type="Gene3D" id="1.20.58.400">
    <property type="entry name" value="t-snare proteins"/>
    <property type="match status" value="1"/>
</dbReference>
<evidence type="ECO:0000256" key="2">
    <source>
        <dbReference type="ARBA" id="ARBA00006108"/>
    </source>
</evidence>
<evidence type="ECO:0000256" key="3">
    <source>
        <dbReference type="ARBA" id="ARBA00022448"/>
    </source>
</evidence>
<evidence type="ECO:0000313" key="12">
    <source>
        <dbReference type="EMBL" id="CAH3133350.1"/>
    </source>
</evidence>
<dbReference type="EMBL" id="CALNXK010000052">
    <property type="protein sequence ID" value="CAH3133350.1"/>
    <property type="molecule type" value="Genomic_DNA"/>
</dbReference>
<organism evidence="12 13">
    <name type="scientific">Porites lobata</name>
    <dbReference type="NCBI Taxonomy" id="104759"/>
    <lineage>
        <taxon>Eukaryota</taxon>
        <taxon>Metazoa</taxon>
        <taxon>Cnidaria</taxon>
        <taxon>Anthozoa</taxon>
        <taxon>Hexacorallia</taxon>
        <taxon>Scleractinia</taxon>
        <taxon>Fungiina</taxon>
        <taxon>Poritidae</taxon>
        <taxon>Porites</taxon>
    </lineage>
</organism>
<evidence type="ECO:0000256" key="7">
    <source>
        <dbReference type="ARBA" id="ARBA00023054"/>
    </source>
</evidence>